<dbReference type="EMBL" id="SIDB01000013">
    <property type="protein sequence ID" value="KAI3424273.1"/>
    <property type="molecule type" value="Genomic_DNA"/>
</dbReference>
<name>A0A9D4TFJ4_CHLVU</name>
<dbReference type="PROSITE" id="PS51319">
    <property type="entry name" value="TFIIS_N"/>
    <property type="match status" value="1"/>
</dbReference>
<gene>
    <name evidence="4" type="ORF">D9Q98_009627</name>
</gene>
<reference evidence="4" key="1">
    <citation type="journal article" date="2019" name="Plant J.">
        <title>Chlorella vulgaris genome assembly and annotation reveals the molecular basis for metabolic acclimation to high light conditions.</title>
        <authorList>
            <person name="Cecchin M."/>
            <person name="Marcolungo L."/>
            <person name="Rossato M."/>
            <person name="Girolomoni L."/>
            <person name="Cosentino E."/>
            <person name="Cuine S."/>
            <person name="Li-Beisson Y."/>
            <person name="Delledonne M."/>
            <person name="Ballottari M."/>
        </authorList>
    </citation>
    <scope>NUCLEOTIDE SEQUENCE</scope>
    <source>
        <strain evidence="4">211/11P</strain>
    </source>
</reference>
<evidence type="ECO:0000313" key="4">
    <source>
        <dbReference type="EMBL" id="KAI3424273.1"/>
    </source>
</evidence>
<dbReference type="PANTHER" id="PTHR47350">
    <property type="entry name" value="PROTEIN IWS1 HOMOLOG 1"/>
    <property type="match status" value="1"/>
</dbReference>
<dbReference type="PANTHER" id="PTHR47350:SF4">
    <property type="entry name" value="PROTEIN IWS1 HOMOLOG 1"/>
    <property type="match status" value="1"/>
</dbReference>
<feature type="region of interest" description="Disordered" evidence="2">
    <location>
        <begin position="342"/>
        <end position="379"/>
    </location>
</feature>
<comment type="subcellular location">
    <subcellularLocation>
        <location evidence="1">Nucleus</location>
    </subcellularLocation>
</comment>
<evidence type="ECO:0000313" key="5">
    <source>
        <dbReference type="Proteomes" id="UP001055712"/>
    </source>
</evidence>
<dbReference type="Gene3D" id="1.20.930.10">
    <property type="entry name" value="Conserved domain common to transcription factors TFIIS, elongin A, CRSP70"/>
    <property type="match status" value="1"/>
</dbReference>
<feature type="compositionally biased region" description="Basic and acidic residues" evidence="2">
    <location>
        <begin position="38"/>
        <end position="53"/>
    </location>
</feature>
<protein>
    <recommendedName>
        <fullName evidence="3">TFIIS N-terminal domain-containing protein</fullName>
    </recommendedName>
</protein>
<keyword evidence="5" id="KW-1185">Reference proteome</keyword>
<dbReference type="GO" id="GO:0032784">
    <property type="term" value="P:regulation of DNA-templated transcription elongation"/>
    <property type="evidence" value="ECO:0007669"/>
    <property type="project" value="InterPro"/>
</dbReference>
<feature type="compositionally biased region" description="Basic and acidic residues" evidence="2">
    <location>
        <begin position="406"/>
        <end position="420"/>
    </location>
</feature>
<dbReference type="InterPro" id="IPR017923">
    <property type="entry name" value="TFIIS_N"/>
</dbReference>
<evidence type="ECO:0000259" key="3">
    <source>
        <dbReference type="PROSITE" id="PS51319"/>
    </source>
</evidence>
<sequence>MSGVDDLFGSEDDEPVVQAPAAPTAKPDIKARLAALAEAKRKEREGEDPQNDRKPKKQKQKKGVVDFGDDDDEEDGTAAGDIDGSRAGTARQQQRKQDAVERSGAARAGPELADDDAALLEVTEADRDFIDDDGLAPDQRIDFGDDEEQLANAGEAAEAGEEEDDLEALFKRKGKKEAMTDAEAKQLVENTLSMMEVAAEEDQKEYDNGRPAVYKLRQLAKVQDVLSTKRLHSELLDAGLLGVLKAWIEPMHDGALPNAKVRETVLRLLHQLPVDCSMEDRKEQLKRSQLGKMVMFLFKLPAETATNRRLAKELVERWSRPILAPSRARELGAEEQERIQVARQQRKARQELQRGAAQGEDLGEDEEGMRRRQPKMGEPGFRYHAAIPQAAALDYVKAPSSQFAMPEKKGPGGKGRDEHKLTKKLKGMSKGNKTGRAAVVSVEGRQVTLRH</sequence>
<organism evidence="4 5">
    <name type="scientific">Chlorella vulgaris</name>
    <name type="common">Green alga</name>
    <dbReference type="NCBI Taxonomy" id="3077"/>
    <lineage>
        <taxon>Eukaryota</taxon>
        <taxon>Viridiplantae</taxon>
        <taxon>Chlorophyta</taxon>
        <taxon>core chlorophytes</taxon>
        <taxon>Trebouxiophyceae</taxon>
        <taxon>Chlorellales</taxon>
        <taxon>Chlorellaceae</taxon>
        <taxon>Chlorella clade</taxon>
        <taxon>Chlorella</taxon>
    </lineage>
</organism>
<dbReference type="Pfam" id="PF08711">
    <property type="entry name" value="Med26"/>
    <property type="match status" value="1"/>
</dbReference>
<proteinExistence type="predicted"/>
<feature type="compositionally biased region" description="Acidic residues" evidence="2">
    <location>
        <begin position="67"/>
        <end position="76"/>
    </location>
</feature>
<comment type="caution">
    <text evidence="4">The sequence shown here is derived from an EMBL/GenBank/DDBJ whole genome shotgun (WGS) entry which is preliminary data.</text>
</comment>
<dbReference type="InterPro" id="IPR044204">
    <property type="entry name" value="IWS1/2"/>
</dbReference>
<dbReference type="Proteomes" id="UP001055712">
    <property type="component" value="Unassembled WGS sequence"/>
</dbReference>
<reference evidence="4" key="2">
    <citation type="submission" date="2020-11" db="EMBL/GenBank/DDBJ databases">
        <authorList>
            <person name="Cecchin M."/>
            <person name="Marcolungo L."/>
            <person name="Rossato M."/>
            <person name="Girolomoni L."/>
            <person name="Cosentino E."/>
            <person name="Cuine S."/>
            <person name="Li-Beisson Y."/>
            <person name="Delledonne M."/>
            <person name="Ballottari M."/>
        </authorList>
    </citation>
    <scope>NUCLEOTIDE SEQUENCE</scope>
    <source>
        <strain evidence="4">211/11P</strain>
        <tissue evidence="4">Whole cell</tissue>
    </source>
</reference>
<keyword evidence="1" id="KW-0539">Nucleus</keyword>
<accession>A0A9D4TFJ4</accession>
<dbReference type="GO" id="GO:0009742">
    <property type="term" value="P:brassinosteroid mediated signaling pathway"/>
    <property type="evidence" value="ECO:0007669"/>
    <property type="project" value="InterPro"/>
</dbReference>
<evidence type="ECO:0000256" key="1">
    <source>
        <dbReference type="PROSITE-ProRule" id="PRU00649"/>
    </source>
</evidence>
<feature type="domain" description="TFIIS N-terminal" evidence="3">
    <location>
        <begin position="242"/>
        <end position="325"/>
    </location>
</feature>
<feature type="region of interest" description="Disordered" evidence="2">
    <location>
        <begin position="1"/>
        <end position="165"/>
    </location>
</feature>
<dbReference type="AlphaFoldDB" id="A0A9D4TFJ4"/>
<dbReference type="GO" id="GO:0005634">
    <property type="term" value="C:nucleus"/>
    <property type="evidence" value="ECO:0007669"/>
    <property type="project" value="UniProtKB-SubCell"/>
</dbReference>
<dbReference type="OrthoDB" id="21124at2759"/>
<evidence type="ECO:0000256" key="2">
    <source>
        <dbReference type="SAM" id="MobiDB-lite"/>
    </source>
</evidence>
<feature type="region of interest" description="Disordered" evidence="2">
    <location>
        <begin position="402"/>
        <end position="437"/>
    </location>
</feature>
<dbReference type="InterPro" id="IPR035441">
    <property type="entry name" value="TFIIS/LEDGF_dom_sf"/>
</dbReference>